<name>A0ABY8FTR5_9SPHN</name>
<evidence type="ECO:0000313" key="3">
    <source>
        <dbReference type="Proteomes" id="UP001215827"/>
    </source>
</evidence>
<keyword evidence="3" id="KW-1185">Reference proteome</keyword>
<reference evidence="2 3" key="1">
    <citation type="submission" date="2023-03" db="EMBL/GenBank/DDBJ databases">
        <title>Altererythrobacter sp. CAU 1644 isolated from sand.</title>
        <authorList>
            <person name="Kim W."/>
        </authorList>
    </citation>
    <scope>NUCLEOTIDE SEQUENCE [LARGE SCALE GENOMIC DNA]</scope>
    <source>
        <strain evidence="2 3">CAU 1644</strain>
    </source>
</reference>
<accession>A0ABY8FTR5</accession>
<sequence>MRIAKAAAAAALFTSALAVSAAPPEGKGKPGGGEEPVVEAPTTVFIASSRKGPPSLVVAGADGSATQKIYDFANHAAYLHDAVLISDGHGRALITDRAANPLPLVAVDFWFNSDGVVTNSESTFLVDRPDWGCEALSSDGSRAIMRRIMWGQS</sequence>
<organism evidence="2 3">
    <name type="scientific">Altererythrobacter arenosus</name>
    <dbReference type="NCBI Taxonomy" id="3032592"/>
    <lineage>
        <taxon>Bacteria</taxon>
        <taxon>Pseudomonadati</taxon>
        <taxon>Pseudomonadota</taxon>
        <taxon>Alphaproteobacteria</taxon>
        <taxon>Sphingomonadales</taxon>
        <taxon>Erythrobacteraceae</taxon>
        <taxon>Altererythrobacter</taxon>
    </lineage>
</organism>
<evidence type="ECO:0000256" key="1">
    <source>
        <dbReference type="SAM" id="SignalP"/>
    </source>
</evidence>
<dbReference type="RefSeq" id="WP_278016328.1">
    <property type="nucleotide sequence ID" value="NZ_CP121106.1"/>
</dbReference>
<feature type="chain" id="PRO_5046094495" evidence="1">
    <location>
        <begin position="22"/>
        <end position="153"/>
    </location>
</feature>
<protein>
    <submittedName>
        <fullName evidence="2">Uncharacterized protein</fullName>
    </submittedName>
</protein>
<gene>
    <name evidence="2" type="ORF">P7228_00805</name>
</gene>
<feature type="signal peptide" evidence="1">
    <location>
        <begin position="1"/>
        <end position="21"/>
    </location>
</feature>
<keyword evidence="1" id="KW-0732">Signal</keyword>
<proteinExistence type="predicted"/>
<evidence type="ECO:0000313" key="2">
    <source>
        <dbReference type="EMBL" id="WFL77635.1"/>
    </source>
</evidence>
<dbReference type="EMBL" id="CP121106">
    <property type="protein sequence ID" value="WFL77635.1"/>
    <property type="molecule type" value="Genomic_DNA"/>
</dbReference>
<dbReference type="Proteomes" id="UP001215827">
    <property type="component" value="Chromosome"/>
</dbReference>